<dbReference type="Pfam" id="PF00076">
    <property type="entry name" value="RRM_1"/>
    <property type="match status" value="1"/>
</dbReference>
<keyword evidence="1 2" id="KW-0694">RNA-binding</keyword>
<dbReference type="PANTHER" id="PTHR16105:SF0">
    <property type="entry name" value="RNA-BINDING REGION-CONTAINING PROTEIN 3"/>
    <property type="match status" value="1"/>
</dbReference>
<dbReference type="AlphaFoldDB" id="A0A4U0VPE2"/>
<evidence type="ECO:0000256" key="2">
    <source>
        <dbReference type="PROSITE-ProRule" id="PRU00176"/>
    </source>
</evidence>
<evidence type="ECO:0000256" key="1">
    <source>
        <dbReference type="ARBA" id="ARBA00022884"/>
    </source>
</evidence>
<sequence length="203" mass="21923">MATTTTSAPPSQSLYIRNLPEKLQKEDLRRELYILFSTYGPVLDVTALKTPKMRGQAHVLFRETHSATQALRACQGFEISGKEMRISYSRNRSNTLAKLTGTFNQPTEKPGAQAQTGTVPSTFAAIPGAAPIPETTAGSSVDGVTAKAGADQPAEKALPQKAAESAAVAGTKRTRDEEAEEEDDDDVEMEVEDEEMEMSEGEE</sequence>
<proteinExistence type="predicted"/>
<dbReference type="PANTHER" id="PTHR16105">
    <property type="entry name" value="RNA-BINDING REGION-CONTAINING PROTEIN 3"/>
    <property type="match status" value="1"/>
</dbReference>
<dbReference type="InterPro" id="IPR012677">
    <property type="entry name" value="Nucleotide-bd_a/b_plait_sf"/>
</dbReference>
<evidence type="ECO:0000256" key="3">
    <source>
        <dbReference type="SAM" id="MobiDB-lite"/>
    </source>
</evidence>
<dbReference type="GO" id="GO:0030626">
    <property type="term" value="F:U12 snRNA binding"/>
    <property type="evidence" value="ECO:0007669"/>
    <property type="project" value="TreeGrafter"/>
</dbReference>
<evidence type="ECO:0000313" key="6">
    <source>
        <dbReference type="Proteomes" id="UP000309340"/>
    </source>
</evidence>
<dbReference type="PROSITE" id="PS50102">
    <property type="entry name" value="RRM"/>
    <property type="match status" value="1"/>
</dbReference>
<dbReference type="FunFam" id="3.30.70.330:FF:000039">
    <property type="entry name" value="U1 small nuclear ribonucleoprotein A"/>
    <property type="match status" value="1"/>
</dbReference>
<dbReference type="EMBL" id="NAJQ01001900">
    <property type="protein sequence ID" value="TKA51320.1"/>
    <property type="molecule type" value="Genomic_DNA"/>
</dbReference>
<name>A0A4U0VPE2_9PEZI</name>
<dbReference type="SMART" id="SM00360">
    <property type="entry name" value="RRM"/>
    <property type="match status" value="1"/>
</dbReference>
<dbReference type="SUPFAM" id="SSF54928">
    <property type="entry name" value="RNA-binding domain, RBD"/>
    <property type="match status" value="1"/>
</dbReference>
<accession>A0A4U0VPE2</accession>
<dbReference type="Gene3D" id="3.30.70.330">
    <property type="match status" value="1"/>
</dbReference>
<comment type="caution">
    <text evidence="5">The sequence shown here is derived from an EMBL/GenBank/DDBJ whole genome shotgun (WGS) entry which is preliminary data.</text>
</comment>
<reference evidence="5 6" key="1">
    <citation type="submission" date="2017-03" db="EMBL/GenBank/DDBJ databases">
        <title>Genomes of endolithic fungi from Antarctica.</title>
        <authorList>
            <person name="Coleine C."/>
            <person name="Masonjones S."/>
            <person name="Stajich J.E."/>
        </authorList>
    </citation>
    <scope>NUCLEOTIDE SEQUENCE [LARGE SCALE GENOMIC DNA]</scope>
    <source>
        <strain evidence="5 6">CCFEE 5184</strain>
    </source>
</reference>
<evidence type="ECO:0000259" key="4">
    <source>
        <dbReference type="PROSITE" id="PS50102"/>
    </source>
</evidence>
<dbReference type="GO" id="GO:0000398">
    <property type="term" value="P:mRNA splicing, via spliceosome"/>
    <property type="evidence" value="ECO:0007669"/>
    <property type="project" value="TreeGrafter"/>
</dbReference>
<evidence type="ECO:0000313" key="5">
    <source>
        <dbReference type="EMBL" id="TKA51320.1"/>
    </source>
</evidence>
<keyword evidence="6" id="KW-1185">Reference proteome</keyword>
<dbReference type="STRING" id="329884.A0A4U0VPE2"/>
<protein>
    <recommendedName>
        <fullName evidence="4">RRM domain-containing protein</fullName>
    </recommendedName>
</protein>
<feature type="domain" description="RRM" evidence="4">
    <location>
        <begin position="12"/>
        <end position="91"/>
    </location>
</feature>
<feature type="compositionally biased region" description="Acidic residues" evidence="3">
    <location>
        <begin position="177"/>
        <end position="203"/>
    </location>
</feature>
<feature type="region of interest" description="Disordered" evidence="3">
    <location>
        <begin position="126"/>
        <end position="203"/>
    </location>
</feature>
<organism evidence="5 6">
    <name type="scientific">Friedmanniomyces simplex</name>
    <dbReference type="NCBI Taxonomy" id="329884"/>
    <lineage>
        <taxon>Eukaryota</taxon>
        <taxon>Fungi</taxon>
        <taxon>Dikarya</taxon>
        <taxon>Ascomycota</taxon>
        <taxon>Pezizomycotina</taxon>
        <taxon>Dothideomycetes</taxon>
        <taxon>Dothideomycetidae</taxon>
        <taxon>Mycosphaerellales</taxon>
        <taxon>Teratosphaeriaceae</taxon>
        <taxon>Friedmanniomyces</taxon>
    </lineage>
</organism>
<gene>
    <name evidence="5" type="ORF">B0A55_12190</name>
</gene>
<dbReference type="OrthoDB" id="277802at2759"/>
<dbReference type="CDD" id="cd12246">
    <property type="entry name" value="RRM1_U1A_like"/>
    <property type="match status" value="1"/>
</dbReference>
<dbReference type="Proteomes" id="UP000309340">
    <property type="component" value="Unassembled WGS sequence"/>
</dbReference>
<dbReference type="InterPro" id="IPR000504">
    <property type="entry name" value="RRM_dom"/>
</dbReference>
<dbReference type="InterPro" id="IPR035979">
    <property type="entry name" value="RBD_domain_sf"/>
</dbReference>
<dbReference type="InterPro" id="IPR045164">
    <property type="entry name" value="RBM41/RNPC3"/>
</dbReference>
<dbReference type="GO" id="GO:0097157">
    <property type="term" value="F:pre-mRNA intronic binding"/>
    <property type="evidence" value="ECO:0007669"/>
    <property type="project" value="TreeGrafter"/>
</dbReference>